<dbReference type="AlphaFoldDB" id="A0A518J135"/>
<keyword evidence="3" id="KW-1185">Reference proteome</keyword>
<proteinExistence type="predicted"/>
<feature type="region of interest" description="Disordered" evidence="1">
    <location>
        <begin position="33"/>
        <end position="54"/>
    </location>
</feature>
<feature type="region of interest" description="Disordered" evidence="1">
    <location>
        <begin position="1"/>
        <end position="20"/>
    </location>
</feature>
<evidence type="ECO:0000313" key="3">
    <source>
        <dbReference type="Proteomes" id="UP000316770"/>
    </source>
</evidence>
<accession>A0A518J135</accession>
<sequence length="54" mass="5850">MKLLQNFAHTNLASPSGPKVHSNHAVAMLASDQNCLQGHHRSGKTLKTTTAKNR</sequence>
<organism evidence="2 3">
    <name type="scientific">Rosistilla oblonga</name>
    <dbReference type="NCBI Taxonomy" id="2527990"/>
    <lineage>
        <taxon>Bacteria</taxon>
        <taxon>Pseudomonadati</taxon>
        <taxon>Planctomycetota</taxon>
        <taxon>Planctomycetia</taxon>
        <taxon>Pirellulales</taxon>
        <taxon>Pirellulaceae</taxon>
        <taxon>Rosistilla</taxon>
    </lineage>
</organism>
<name>A0A518J135_9BACT</name>
<feature type="compositionally biased region" description="Polar residues" evidence="1">
    <location>
        <begin position="45"/>
        <end position="54"/>
    </location>
</feature>
<dbReference type="Proteomes" id="UP000316770">
    <property type="component" value="Chromosome"/>
</dbReference>
<dbReference type="EMBL" id="CP036318">
    <property type="protein sequence ID" value="QDV59053.1"/>
    <property type="molecule type" value="Genomic_DNA"/>
</dbReference>
<gene>
    <name evidence="2" type="ORF">Mal33_50780</name>
</gene>
<reference evidence="2 3" key="1">
    <citation type="submission" date="2019-02" db="EMBL/GenBank/DDBJ databases">
        <title>Deep-cultivation of Planctomycetes and their phenomic and genomic characterization uncovers novel biology.</title>
        <authorList>
            <person name="Wiegand S."/>
            <person name="Jogler M."/>
            <person name="Boedeker C."/>
            <person name="Pinto D."/>
            <person name="Vollmers J."/>
            <person name="Rivas-Marin E."/>
            <person name="Kohn T."/>
            <person name="Peeters S.H."/>
            <person name="Heuer A."/>
            <person name="Rast P."/>
            <person name="Oberbeckmann S."/>
            <person name="Bunk B."/>
            <person name="Jeske O."/>
            <person name="Meyerdierks A."/>
            <person name="Storesund J.E."/>
            <person name="Kallscheuer N."/>
            <person name="Luecker S."/>
            <person name="Lage O.M."/>
            <person name="Pohl T."/>
            <person name="Merkel B.J."/>
            <person name="Hornburger P."/>
            <person name="Mueller R.-W."/>
            <person name="Bruemmer F."/>
            <person name="Labrenz M."/>
            <person name="Spormann A.M."/>
            <person name="Op den Camp H."/>
            <person name="Overmann J."/>
            <person name="Amann R."/>
            <person name="Jetten M.S.M."/>
            <person name="Mascher T."/>
            <person name="Medema M.H."/>
            <person name="Devos D.P."/>
            <person name="Kaster A.-K."/>
            <person name="Ovreas L."/>
            <person name="Rohde M."/>
            <person name="Galperin M.Y."/>
            <person name="Jogler C."/>
        </authorList>
    </citation>
    <scope>NUCLEOTIDE SEQUENCE [LARGE SCALE GENOMIC DNA]</scope>
    <source>
        <strain evidence="2 3">Mal33</strain>
    </source>
</reference>
<evidence type="ECO:0000313" key="2">
    <source>
        <dbReference type="EMBL" id="QDV59053.1"/>
    </source>
</evidence>
<protein>
    <submittedName>
        <fullName evidence="2">Uncharacterized protein</fullName>
    </submittedName>
</protein>
<evidence type="ECO:0000256" key="1">
    <source>
        <dbReference type="SAM" id="MobiDB-lite"/>
    </source>
</evidence>